<dbReference type="Proteomes" id="UP000316256">
    <property type="component" value="Unassembled WGS sequence"/>
</dbReference>
<reference evidence="4 5" key="1">
    <citation type="submission" date="2019-06" db="EMBL/GenBank/DDBJ databases">
        <title>Rhodococcus spaelei sp. nov., isolated from a cave.</title>
        <authorList>
            <person name="Lee S.D."/>
        </authorList>
    </citation>
    <scope>NUCLEOTIDE SEQUENCE [LARGE SCALE GENOMIC DNA]</scope>
    <source>
        <strain evidence="4 5">C9-5</strain>
    </source>
</reference>
<dbReference type="AlphaFoldDB" id="A0A541BNF9"/>
<organism evidence="4 5">
    <name type="scientific">Rhodococcus spelaei</name>
    <dbReference type="NCBI Taxonomy" id="2546320"/>
    <lineage>
        <taxon>Bacteria</taxon>
        <taxon>Bacillati</taxon>
        <taxon>Actinomycetota</taxon>
        <taxon>Actinomycetes</taxon>
        <taxon>Mycobacteriales</taxon>
        <taxon>Nocardiaceae</taxon>
        <taxon>Rhodococcus</taxon>
    </lineage>
</organism>
<feature type="domain" description="O-acyltransferase WSD1 C-terminal" evidence="3">
    <location>
        <begin position="288"/>
        <end position="433"/>
    </location>
</feature>
<feature type="region of interest" description="Disordered" evidence="1">
    <location>
        <begin position="202"/>
        <end position="222"/>
    </location>
</feature>
<comment type="caution">
    <text evidence="4">The sequence shown here is derived from an EMBL/GenBank/DDBJ whole genome shotgun (WGS) entry which is preliminary data.</text>
</comment>
<protein>
    <submittedName>
        <fullName evidence="4">DUF1298 domain-containing protein</fullName>
    </submittedName>
</protein>
<evidence type="ECO:0000313" key="4">
    <source>
        <dbReference type="EMBL" id="TQF73867.1"/>
    </source>
</evidence>
<gene>
    <name evidence="4" type="ORF">FK531_04095</name>
</gene>
<dbReference type="Pfam" id="PF06974">
    <property type="entry name" value="WS_DGAT_C"/>
    <property type="match status" value="1"/>
</dbReference>
<dbReference type="Pfam" id="PF03007">
    <property type="entry name" value="WS_DGAT_cat"/>
    <property type="match status" value="1"/>
</dbReference>
<dbReference type="RefSeq" id="WP_142095440.1">
    <property type="nucleotide sequence ID" value="NZ_VIGH01000002.1"/>
</dbReference>
<dbReference type="InterPro" id="IPR004255">
    <property type="entry name" value="O-acyltransferase_WSD1_N"/>
</dbReference>
<feature type="domain" description="O-acyltransferase WSD1-like N-terminal" evidence="2">
    <location>
        <begin position="32"/>
        <end position="244"/>
    </location>
</feature>
<accession>A0A541BNF9</accession>
<evidence type="ECO:0000256" key="1">
    <source>
        <dbReference type="SAM" id="MobiDB-lite"/>
    </source>
</evidence>
<keyword evidence="5" id="KW-1185">Reference proteome</keyword>
<dbReference type="GO" id="GO:0045017">
    <property type="term" value="P:glycerolipid biosynthetic process"/>
    <property type="evidence" value="ECO:0007669"/>
    <property type="project" value="InterPro"/>
</dbReference>
<dbReference type="GO" id="GO:0004144">
    <property type="term" value="F:diacylglycerol O-acyltransferase activity"/>
    <property type="evidence" value="ECO:0007669"/>
    <property type="project" value="InterPro"/>
</dbReference>
<evidence type="ECO:0000313" key="5">
    <source>
        <dbReference type="Proteomes" id="UP000316256"/>
    </source>
</evidence>
<proteinExistence type="predicted"/>
<name>A0A541BNF9_9NOCA</name>
<evidence type="ECO:0000259" key="3">
    <source>
        <dbReference type="Pfam" id="PF06974"/>
    </source>
</evidence>
<dbReference type="OrthoDB" id="4370976at2"/>
<sequence length="446" mass="47598">MSTPDAQSYWISRKIPTDQFLLYCFADPTDGLDEIRTALLERAALIPDLRIKVGEIPLRADYPYWVPMSVEDSHVRLHGSGPRSWESCLDAVAALLTARLDPSESPWRLHLFGPVDGAPRCDDGPAVVAVLQVAHALADGTRASQTARALFSEAAPAPAPERPWRPALALTAAAARLPVQVVEMVRRAGPAHRMHRQLERDTEAGLVPAKPPSLPKLSTNSRPNEYRSIRTVVVDADDLRGVGTSVTVGALTAISLALTRYLGLHGIPVEGLAAEVTVAKAGPALARNHFRNLAVDLFPDAEDPCERAAMIAESLRTRRLRGDHPAGPAEDRAMAAIPAVLLRRGVEQFDFTAVPDAVTGHTVVSSVARGAADLTLGGAQVRFTAGFPALSQFMGLTHGVHGIGDTVTLSIVTSPSVITDVGTYEQLLRDAVAEVREGSAVGRLAE</sequence>
<evidence type="ECO:0000259" key="2">
    <source>
        <dbReference type="Pfam" id="PF03007"/>
    </source>
</evidence>
<dbReference type="EMBL" id="VIGH01000002">
    <property type="protein sequence ID" value="TQF73867.1"/>
    <property type="molecule type" value="Genomic_DNA"/>
</dbReference>
<dbReference type="InterPro" id="IPR009721">
    <property type="entry name" value="O-acyltransferase_WSD1_C"/>
</dbReference>